<dbReference type="InterPro" id="IPR051262">
    <property type="entry name" value="SMP-30/CGR1_Lactonase"/>
</dbReference>
<dbReference type="InterPro" id="IPR011042">
    <property type="entry name" value="6-blade_b-propeller_TolB-like"/>
</dbReference>
<dbReference type="Gene3D" id="2.120.10.30">
    <property type="entry name" value="TolB, C-terminal domain"/>
    <property type="match status" value="1"/>
</dbReference>
<name>A0A7S3NTT4_EUPCR</name>
<dbReference type="EMBL" id="HBIK01023165">
    <property type="protein sequence ID" value="CAE0385809.1"/>
    <property type="molecule type" value="Transcribed_RNA"/>
</dbReference>
<sequence>MNVKYSTGGQPTSLVFDTEGSAFIADMGYQSILSATSTDGKVEISSVIKDYDGTPLNGPNSMILSENNSLLFFTDSGPMGESTIDNPNGSVFVIDLAVSMLKPVIVGKLAHPSGIALSPDEKVLYTAETYKNRILKTVIHSEGVYYTSVFYQFAGRFGPTSIAVDPSGNLYCARFDFTDVSDEGIITIINAKGEVENNLSITGCSELTGLYFSKTQEDILYATESSTNSLLKILVGSSQ</sequence>
<evidence type="ECO:0000313" key="2">
    <source>
        <dbReference type="EMBL" id="CAE0385809.1"/>
    </source>
</evidence>
<dbReference type="Pfam" id="PF08450">
    <property type="entry name" value="SGL"/>
    <property type="match status" value="1"/>
</dbReference>
<dbReference type="PANTHER" id="PTHR47572">
    <property type="entry name" value="LIPOPROTEIN-RELATED"/>
    <property type="match status" value="1"/>
</dbReference>
<feature type="domain" description="SMP-30/Gluconolactonase/LRE-like region" evidence="1">
    <location>
        <begin position="11"/>
        <end position="224"/>
    </location>
</feature>
<reference evidence="2" key="1">
    <citation type="submission" date="2021-01" db="EMBL/GenBank/DDBJ databases">
        <authorList>
            <person name="Corre E."/>
            <person name="Pelletier E."/>
            <person name="Niang G."/>
            <person name="Scheremetjew M."/>
            <person name="Finn R."/>
            <person name="Kale V."/>
            <person name="Holt S."/>
            <person name="Cochrane G."/>
            <person name="Meng A."/>
            <person name="Brown T."/>
            <person name="Cohen L."/>
        </authorList>
    </citation>
    <scope>NUCLEOTIDE SEQUENCE</scope>
    <source>
        <strain evidence="2">CT5</strain>
    </source>
</reference>
<accession>A0A7S3NTT4</accession>
<dbReference type="PANTHER" id="PTHR47572:SF5">
    <property type="entry name" value="BLR2277 PROTEIN"/>
    <property type="match status" value="1"/>
</dbReference>
<organism evidence="2">
    <name type="scientific">Euplotes crassus</name>
    <dbReference type="NCBI Taxonomy" id="5936"/>
    <lineage>
        <taxon>Eukaryota</taxon>
        <taxon>Sar</taxon>
        <taxon>Alveolata</taxon>
        <taxon>Ciliophora</taxon>
        <taxon>Intramacronucleata</taxon>
        <taxon>Spirotrichea</taxon>
        <taxon>Hypotrichia</taxon>
        <taxon>Euplotida</taxon>
        <taxon>Euplotidae</taxon>
        <taxon>Moneuplotes</taxon>
    </lineage>
</organism>
<proteinExistence type="predicted"/>
<evidence type="ECO:0000259" key="1">
    <source>
        <dbReference type="Pfam" id="PF08450"/>
    </source>
</evidence>
<gene>
    <name evidence="2" type="ORF">ECRA1380_LOCUS10773</name>
</gene>
<dbReference type="InterPro" id="IPR013658">
    <property type="entry name" value="SGL"/>
</dbReference>
<dbReference type="AlphaFoldDB" id="A0A7S3NTT4"/>
<dbReference type="SUPFAM" id="SSF63829">
    <property type="entry name" value="Calcium-dependent phosphotriesterase"/>
    <property type="match status" value="1"/>
</dbReference>
<protein>
    <recommendedName>
        <fullName evidence="1">SMP-30/Gluconolactonase/LRE-like region domain-containing protein</fullName>
    </recommendedName>
</protein>